<name>A0AC60PMM2_IXOPE</name>
<gene>
    <name evidence="1" type="ORF">HPB47_001938</name>
</gene>
<evidence type="ECO:0000313" key="1">
    <source>
        <dbReference type="EMBL" id="KAG0422231.1"/>
    </source>
</evidence>
<proteinExistence type="predicted"/>
<keyword evidence="2" id="KW-1185">Reference proteome</keyword>
<protein>
    <submittedName>
        <fullName evidence="1">Uncharacterized protein</fullName>
    </submittedName>
</protein>
<evidence type="ECO:0000313" key="2">
    <source>
        <dbReference type="Proteomes" id="UP000805193"/>
    </source>
</evidence>
<dbReference type="EMBL" id="JABSTQ010010260">
    <property type="protein sequence ID" value="KAG0422231.1"/>
    <property type="molecule type" value="Genomic_DNA"/>
</dbReference>
<organism evidence="1 2">
    <name type="scientific">Ixodes persulcatus</name>
    <name type="common">Taiga tick</name>
    <dbReference type="NCBI Taxonomy" id="34615"/>
    <lineage>
        <taxon>Eukaryota</taxon>
        <taxon>Metazoa</taxon>
        <taxon>Ecdysozoa</taxon>
        <taxon>Arthropoda</taxon>
        <taxon>Chelicerata</taxon>
        <taxon>Arachnida</taxon>
        <taxon>Acari</taxon>
        <taxon>Parasitiformes</taxon>
        <taxon>Ixodida</taxon>
        <taxon>Ixodoidea</taxon>
        <taxon>Ixodidae</taxon>
        <taxon>Ixodinae</taxon>
        <taxon>Ixodes</taxon>
    </lineage>
</organism>
<comment type="caution">
    <text evidence="1">The sequence shown here is derived from an EMBL/GenBank/DDBJ whole genome shotgun (WGS) entry which is preliminary data.</text>
</comment>
<reference evidence="1 2" key="1">
    <citation type="journal article" date="2020" name="Cell">
        <title>Large-Scale Comparative Analyses of Tick Genomes Elucidate Their Genetic Diversity and Vector Capacities.</title>
        <authorList>
            <consortium name="Tick Genome and Microbiome Consortium (TIGMIC)"/>
            <person name="Jia N."/>
            <person name="Wang J."/>
            <person name="Shi W."/>
            <person name="Du L."/>
            <person name="Sun Y."/>
            <person name="Zhan W."/>
            <person name="Jiang J.F."/>
            <person name="Wang Q."/>
            <person name="Zhang B."/>
            <person name="Ji P."/>
            <person name="Bell-Sakyi L."/>
            <person name="Cui X.M."/>
            <person name="Yuan T.T."/>
            <person name="Jiang B.G."/>
            <person name="Yang W.F."/>
            <person name="Lam T.T."/>
            <person name="Chang Q.C."/>
            <person name="Ding S.J."/>
            <person name="Wang X.J."/>
            <person name="Zhu J.G."/>
            <person name="Ruan X.D."/>
            <person name="Zhao L."/>
            <person name="Wei J.T."/>
            <person name="Ye R.Z."/>
            <person name="Que T.C."/>
            <person name="Du C.H."/>
            <person name="Zhou Y.H."/>
            <person name="Cheng J.X."/>
            <person name="Dai P.F."/>
            <person name="Guo W.B."/>
            <person name="Han X.H."/>
            <person name="Huang E.J."/>
            <person name="Li L.F."/>
            <person name="Wei W."/>
            <person name="Gao Y.C."/>
            <person name="Liu J.Z."/>
            <person name="Shao H.Z."/>
            <person name="Wang X."/>
            <person name="Wang C.C."/>
            <person name="Yang T.C."/>
            <person name="Huo Q.B."/>
            <person name="Li W."/>
            <person name="Chen H.Y."/>
            <person name="Chen S.E."/>
            <person name="Zhou L.G."/>
            <person name="Ni X.B."/>
            <person name="Tian J.H."/>
            <person name="Sheng Y."/>
            <person name="Liu T."/>
            <person name="Pan Y.S."/>
            <person name="Xia L.Y."/>
            <person name="Li J."/>
            <person name="Zhao F."/>
            <person name="Cao W.C."/>
        </authorList>
    </citation>
    <scope>NUCLEOTIDE SEQUENCE [LARGE SCALE GENOMIC DNA]</scope>
    <source>
        <strain evidence="1">Iper-2018</strain>
    </source>
</reference>
<sequence length="868" mass="94844">MATVVVLGGGITGLATTHYLTSLGKDVVKKVILVERTARLGGWIRSSRFPDGTVYEHGPHGLRTAGESGRNTLQLVEELGLHSQVLPVASSSPAGKQQLVLAKGKLGPLPISFGRLLWPGSPFTTPLLVPLLRDLFWAGTPGEDQDESVHDFTARRFNRQVADYIMDPMVRGICGGSSHEVSLRALLPNVFKAAREHGSVVRGQLRQVQAATAARLAQAASNPAGSTTHATMAENVLSTSANATDSHVHAAGTMAGVASAADATNAGAMSAPAGLHSLSSGWAMWNLRNGLQQLCDTLALRLEEDPRTHIYVNEHHVALQRDPDGHLMVSFAESTTEADHVFSCIPSRRLSQLMTHDWPELASMLLGIPTVHVASVNLEYKGKVLSQQAPGFLVPSREVPHVLSVLFDSCCFPEHDGQYDVKTRITRITAGVHLLGSMCGIKNQCRLQPTANHATRSRAANGDEGESHLSGEKSEGFEGGGQRKKIEDCYANNTVKIDRKGLRPCLYPDIEEALFSWFKGVLTETCDKSLENFRPLLEKCDEYNVYSVDETGVFLKSLPVQSLAVRTETCRGEKKHKDRVTVVVAANMDGSDKGRPTVIESLLGPCASGASGSCRRTTEAFFKDRDEQHRKVLLLLDNYFAHTVPTPLKAARLMFLPPNTTSVLQPLDKEIIRSLKCFYRKHLVTQLVFDIDQGRSTAINMKTTMERLYGSWNVVTQSTIRNCFVDAGFVPPADEVQPEDPTERHDEATGHRLTLLNIPFKDFVSADDNLVVAPELTDQEIVDCVVLLGDDSSSDNDDDDSKDNTEEPLATSADAAGMVRELHNYLEKLPTAKTAEVDRALSCMATVENFILQNAVKRHQPKIAPFFK</sequence>
<dbReference type="Proteomes" id="UP000805193">
    <property type="component" value="Unassembled WGS sequence"/>
</dbReference>
<accession>A0AC60PMM2</accession>